<keyword evidence="3" id="KW-1185">Reference proteome</keyword>
<name>A0ABD5T3N1_9EURY</name>
<reference evidence="2 3" key="1">
    <citation type="journal article" date="2019" name="Int. J. Syst. Evol. Microbiol.">
        <title>The Global Catalogue of Microorganisms (GCM) 10K type strain sequencing project: providing services to taxonomists for standard genome sequencing and annotation.</title>
        <authorList>
            <consortium name="The Broad Institute Genomics Platform"/>
            <consortium name="The Broad Institute Genome Sequencing Center for Infectious Disease"/>
            <person name="Wu L."/>
            <person name="Ma J."/>
        </authorList>
    </citation>
    <scope>NUCLEOTIDE SEQUENCE [LARGE SCALE GENOMIC DNA]</scope>
    <source>
        <strain evidence="2 3">PJ61</strain>
    </source>
</reference>
<evidence type="ECO:0000313" key="3">
    <source>
        <dbReference type="Proteomes" id="UP001596274"/>
    </source>
</evidence>
<comment type="caution">
    <text evidence="2">The sequence shown here is derived from an EMBL/GenBank/DDBJ whole genome shotgun (WGS) entry which is preliminary data.</text>
</comment>
<dbReference type="EMBL" id="JBHSWT010000554">
    <property type="protein sequence ID" value="MFC6771902.1"/>
    <property type="molecule type" value="Genomic_DNA"/>
</dbReference>
<evidence type="ECO:0000313" key="2">
    <source>
        <dbReference type="EMBL" id="MFC6771902.1"/>
    </source>
</evidence>
<dbReference type="AlphaFoldDB" id="A0ABD5T3N1"/>
<accession>A0ABD5T3N1</accession>
<dbReference type="Pfam" id="PF24336">
    <property type="entry name" value="DUF7504"/>
    <property type="match status" value="1"/>
</dbReference>
<evidence type="ECO:0000256" key="1">
    <source>
        <dbReference type="SAM" id="MobiDB-lite"/>
    </source>
</evidence>
<feature type="non-terminal residue" evidence="2">
    <location>
        <position position="1"/>
    </location>
</feature>
<dbReference type="Proteomes" id="UP001596274">
    <property type="component" value="Unassembled WGS sequence"/>
</dbReference>
<dbReference type="InterPro" id="IPR055927">
    <property type="entry name" value="DUF7504"/>
</dbReference>
<evidence type="ECO:0008006" key="4">
    <source>
        <dbReference type="Google" id="ProtNLM"/>
    </source>
</evidence>
<feature type="region of interest" description="Disordered" evidence="1">
    <location>
        <begin position="1"/>
        <end position="82"/>
    </location>
</feature>
<feature type="compositionally biased region" description="Basic and acidic residues" evidence="1">
    <location>
        <begin position="10"/>
        <end position="33"/>
    </location>
</feature>
<proteinExistence type="predicted"/>
<gene>
    <name evidence="2" type="ORF">ACFQDD_10300</name>
</gene>
<organism evidence="2 3">
    <name type="scientific">Halorubrum pallidum</name>
    <dbReference type="NCBI Taxonomy" id="1526114"/>
    <lineage>
        <taxon>Archaea</taxon>
        <taxon>Methanobacteriati</taxon>
        <taxon>Methanobacteriota</taxon>
        <taxon>Stenosarchaea group</taxon>
        <taxon>Halobacteria</taxon>
        <taxon>Halobacteriales</taxon>
        <taxon>Haloferacaceae</taxon>
        <taxon>Halorubrum</taxon>
    </lineage>
</organism>
<sequence length="265" mass="28246">GPADPIEAGTRTDNRSDDRNADRGERVWDRGADVDGASPATSTGGGGGPVSEAGSPSTASSEDPVTHGWDVDAGLDEGLPADLDPGMSVLVQSETRDDRTEHACHTLLRPSREDVTPRVLLVRYQKLDPDRLAEIAAGTDHLKLIAIGYTQSVPASVDDVVDSVQITNPNDITRLGIVVSGTIDDWADEGRPIAVCFDSLNVVLNYRDVKSTFRFLHVLLNTLHGGGAVSHFHIDPMAGNPQDLNTLKPLFDEVVAIDSTGVHTE</sequence>
<protein>
    <recommendedName>
        <fullName evidence="4">DUF835 domain-containing protein</fullName>
    </recommendedName>
</protein>